<name>A0ABS6ZEE0_9ACTN</name>
<accession>A0ABS6ZEE0</accession>
<comment type="caution">
    <text evidence="1">The sequence shown here is derived from an EMBL/GenBank/DDBJ whole genome shotgun (WGS) entry which is preliminary data.</text>
</comment>
<proteinExistence type="predicted"/>
<evidence type="ECO:0000313" key="2">
    <source>
        <dbReference type="Proteomes" id="UP000812013"/>
    </source>
</evidence>
<dbReference type="Proteomes" id="UP000812013">
    <property type="component" value="Unassembled WGS sequence"/>
</dbReference>
<sequence>RAVWDRLRPALRERGRFRLLAARLLAAEGHTAAARRLFEEGFEVPDLREGDEVLSDTWYRLTARPLPDPYDFRMRPAP</sequence>
<organism evidence="1 2">
    <name type="scientific">Streptomyces bambusae</name>
    <dbReference type="NCBI Taxonomy" id="1550616"/>
    <lineage>
        <taxon>Bacteria</taxon>
        <taxon>Bacillati</taxon>
        <taxon>Actinomycetota</taxon>
        <taxon>Actinomycetes</taxon>
        <taxon>Kitasatosporales</taxon>
        <taxon>Streptomycetaceae</taxon>
        <taxon>Streptomyces</taxon>
    </lineage>
</organism>
<reference evidence="1 2" key="1">
    <citation type="submission" date="2019-12" db="EMBL/GenBank/DDBJ databases">
        <title>Genome sequence of Streptomyces bambusae.</title>
        <authorList>
            <person name="Bansal K."/>
            <person name="Choksket S."/>
            <person name="Korpole S."/>
            <person name="Patil P.B."/>
        </authorList>
    </citation>
    <scope>NUCLEOTIDE SEQUENCE [LARGE SCALE GENOMIC DNA]</scope>
    <source>
        <strain evidence="1 2">SK60</strain>
    </source>
</reference>
<keyword evidence="2" id="KW-1185">Reference proteome</keyword>
<protein>
    <submittedName>
        <fullName evidence="1">DUF5107 domain-containing protein</fullName>
    </submittedName>
</protein>
<gene>
    <name evidence="1" type="ORF">GPJ59_30765</name>
</gene>
<dbReference type="EMBL" id="WTFF01000344">
    <property type="protein sequence ID" value="MBW5486127.1"/>
    <property type="molecule type" value="Genomic_DNA"/>
</dbReference>
<feature type="non-terminal residue" evidence="1">
    <location>
        <position position="1"/>
    </location>
</feature>
<evidence type="ECO:0000313" key="1">
    <source>
        <dbReference type="EMBL" id="MBW5486127.1"/>
    </source>
</evidence>